<feature type="region of interest" description="Disordered" evidence="1">
    <location>
        <begin position="207"/>
        <end position="266"/>
    </location>
</feature>
<reference evidence="3 4" key="1">
    <citation type="submission" date="2015-04" db="EMBL/GenBank/DDBJ databases">
        <authorList>
            <person name="Heijne W.H."/>
            <person name="Fedorova N.D."/>
            <person name="Nierman W.C."/>
            <person name="Vollebregt A.W."/>
            <person name="Zhao Z."/>
            <person name="Wu L."/>
            <person name="Kumar M."/>
            <person name="Stam H."/>
            <person name="van den Berg M.A."/>
            <person name="Pel H.J."/>
        </authorList>
    </citation>
    <scope>NUCLEOTIDE SEQUENCE [LARGE SCALE GENOMIC DNA]</scope>
    <source>
        <strain evidence="3 4">CBS 393.64</strain>
    </source>
</reference>
<evidence type="ECO:0000313" key="3">
    <source>
        <dbReference type="EMBL" id="KKA20451.1"/>
    </source>
</evidence>
<dbReference type="RefSeq" id="XP_013327063.1">
    <property type="nucleotide sequence ID" value="XM_013471609.1"/>
</dbReference>
<keyword evidence="4" id="KW-1185">Reference proteome</keyword>
<dbReference type="EMBL" id="LASV01000256">
    <property type="protein sequence ID" value="KKA20451.1"/>
    <property type="molecule type" value="Genomic_DNA"/>
</dbReference>
<comment type="caution">
    <text evidence="3">The sequence shown here is derived from an EMBL/GenBank/DDBJ whole genome shotgun (WGS) entry which is preliminary data.</text>
</comment>
<dbReference type="Proteomes" id="UP000053958">
    <property type="component" value="Unassembled WGS sequence"/>
</dbReference>
<accession>A0A0F4YRG9</accession>
<dbReference type="PANTHER" id="PTHR47843:SF3">
    <property type="entry name" value="BTB DOMAIN-CONTAINING PROTEIN"/>
    <property type="match status" value="1"/>
</dbReference>
<dbReference type="PANTHER" id="PTHR47843">
    <property type="entry name" value="BTB DOMAIN-CONTAINING PROTEIN-RELATED"/>
    <property type="match status" value="1"/>
</dbReference>
<proteinExistence type="predicted"/>
<dbReference type="InterPro" id="IPR011333">
    <property type="entry name" value="SKP1/BTB/POZ_sf"/>
</dbReference>
<dbReference type="STRING" id="1408163.A0A0F4YRG9"/>
<dbReference type="Pfam" id="PF00651">
    <property type="entry name" value="BTB"/>
    <property type="match status" value="1"/>
</dbReference>
<sequence>MSKNSLGKSTLTGGIASINVGPNETPFDVHLELICDCSTYFNALFESRFTQPTTQPVFLPDDDPDTFAEFLQWAYRGKIFEDAAPVTWLQLCELWVLAGKLGAPKLQNLVMEHCRRKYDEHDRHTAKRWDVVEFVYRKTAIGSPLRKMMVDLWRVDMDKVSFEFVKGDVPRLFLEDLCLAFLECREPDWRIDFGRYLVEESRRNLSTRLGPSKDDGLSSIPQMASPQQMARRKVKPAKFRRRPGQTPSPSLGINTPPSGASVQGDDLARQVENLTL</sequence>
<evidence type="ECO:0000259" key="2">
    <source>
        <dbReference type="PROSITE" id="PS50097"/>
    </source>
</evidence>
<dbReference type="CDD" id="cd18186">
    <property type="entry name" value="BTB_POZ_ZBTB_KLHL-like"/>
    <property type="match status" value="1"/>
</dbReference>
<feature type="compositionally biased region" description="Polar residues" evidence="1">
    <location>
        <begin position="245"/>
        <end position="261"/>
    </location>
</feature>
<feature type="compositionally biased region" description="Basic residues" evidence="1">
    <location>
        <begin position="230"/>
        <end position="243"/>
    </location>
</feature>
<dbReference type="InterPro" id="IPR000210">
    <property type="entry name" value="BTB/POZ_dom"/>
</dbReference>
<dbReference type="OrthoDB" id="1022638at2759"/>
<dbReference type="SUPFAM" id="SSF54695">
    <property type="entry name" value="POZ domain"/>
    <property type="match status" value="1"/>
</dbReference>
<dbReference type="GeneID" id="25317846"/>
<evidence type="ECO:0000313" key="4">
    <source>
        <dbReference type="Proteomes" id="UP000053958"/>
    </source>
</evidence>
<gene>
    <name evidence="3" type="ORF">T310_5502</name>
</gene>
<evidence type="ECO:0000256" key="1">
    <source>
        <dbReference type="SAM" id="MobiDB-lite"/>
    </source>
</evidence>
<feature type="domain" description="BTB" evidence="2">
    <location>
        <begin position="16"/>
        <end position="83"/>
    </location>
</feature>
<dbReference type="SMART" id="SM00225">
    <property type="entry name" value="BTB"/>
    <property type="match status" value="1"/>
</dbReference>
<dbReference type="PROSITE" id="PS50097">
    <property type="entry name" value="BTB"/>
    <property type="match status" value="1"/>
</dbReference>
<organism evidence="3 4">
    <name type="scientific">Rasamsonia emersonii (strain ATCC 16479 / CBS 393.64 / IMI 116815)</name>
    <dbReference type="NCBI Taxonomy" id="1408163"/>
    <lineage>
        <taxon>Eukaryota</taxon>
        <taxon>Fungi</taxon>
        <taxon>Dikarya</taxon>
        <taxon>Ascomycota</taxon>
        <taxon>Pezizomycotina</taxon>
        <taxon>Eurotiomycetes</taxon>
        <taxon>Eurotiomycetidae</taxon>
        <taxon>Eurotiales</taxon>
        <taxon>Trichocomaceae</taxon>
        <taxon>Rasamsonia</taxon>
    </lineage>
</organism>
<dbReference type="Gene3D" id="3.30.710.10">
    <property type="entry name" value="Potassium Channel Kv1.1, Chain A"/>
    <property type="match status" value="1"/>
</dbReference>
<feature type="compositionally biased region" description="Polar residues" evidence="1">
    <location>
        <begin position="219"/>
        <end position="228"/>
    </location>
</feature>
<protein>
    <recommendedName>
        <fullName evidence="2">BTB domain-containing protein</fullName>
    </recommendedName>
</protein>
<name>A0A0F4YRG9_RASE3</name>
<dbReference type="AlphaFoldDB" id="A0A0F4YRG9"/>